<comment type="caution">
    <text evidence="1">The sequence shown here is derived from an EMBL/GenBank/DDBJ whole genome shotgun (WGS) entry which is preliminary data.</text>
</comment>
<sequence>MDKVKRIFHCHRPSEIQPISQMPSEIPLLKDSWEGNLPCVHDPVDGCNNHNPRHHPVQFDPSLFSPDSTKHKPTTNVLDTVRTPDEYTIPTLSSALPQSPDLYCLTTIPRIHKSLPYTFSFYHLHWLLTHRRNGTLAHAHLQTLHCVAKTGQNPTLSWVTSPLVTDDGNLLLEYAMAFLVQADLGAWTPGSRGRAVAKHALIGSGYRDFKPCLHTTLAFTSHRGEGRDGVRTAGVAFTKGEDDGREVKGDWDSARDAGKDVEPLCCSKCYTETVLSFKLRGDQTLVSIQVYKNLGRGLHPGDPKWLALTKGIMVGRPKEDFLRMRREYEAMCET</sequence>
<protein>
    <submittedName>
        <fullName evidence="1">Uncharacterized protein</fullName>
    </submittedName>
</protein>
<name>A0AAN6MNN9_9PEZI</name>
<evidence type="ECO:0000313" key="2">
    <source>
        <dbReference type="Proteomes" id="UP001303889"/>
    </source>
</evidence>
<accession>A0AAN6MNN9</accession>
<evidence type="ECO:0000313" key="1">
    <source>
        <dbReference type="EMBL" id="KAK3904270.1"/>
    </source>
</evidence>
<proteinExistence type="predicted"/>
<keyword evidence="2" id="KW-1185">Reference proteome</keyword>
<dbReference type="Proteomes" id="UP001303889">
    <property type="component" value="Unassembled WGS sequence"/>
</dbReference>
<reference evidence="1" key="2">
    <citation type="submission" date="2023-05" db="EMBL/GenBank/DDBJ databases">
        <authorList>
            <consortium name="Lawrence Berkeley National Laboratory"/>
            <person name="Steindorff A."/>
            <person name="Hensen N."/>
            <person name="Bonometti L."/>
            <person name="Westerberg I."/>
            <person name="Brannstrom I.O."/>
            <person name="Guillou S."/>
            <person name="Cros-Aarteil S."/>
            <person name="Calhoun S."/>
            <person name="Haridas S."/>
            <person name="Kuo A."/>
            <person name="Mondo S."/>
            <person name="Pangilinan J."/>
            <person name="Riley R."/>
            <person name="Labutti K."/>
            <person name="Andreopoulos B."/>
            <person name="Lipzen A."/>
            <person name="Chen C."/>
            <person name="Yanf M."/>
            <person name="Daum C."/>
            <person name="Ng V."/>
            <person name="Clum A."/>
            <person name="Ohm R."/>
            <person name="Martin F."/>
            <person name="Silar P."/>
            <person name="Natvig D."/>
            <person name="Lalanne C."/>
            <person name="Gautier V."/>
            <person name="Ament-Velasquez S.L."/>
            <person name="Kruys A."/>
            <person name="Hutchinson M.I."/>
            <person name="Powell A.J."/>
            <person name="Barry K."/>
            <person name="Miller A.N."/>
            <person name="Grigoriev I.V."/>
            <person name="Debuchy R."/>
            <person name="Gladieux P."/>
            <person name="Thoren M.H."/>
            <person name="Johannesson H."/>
        </authorList>
    </citation>
    <scope>NUCLEOTIDE SEQUENCE</scope>
    <source>
        <strain evidence="1">CBS 103.79</strain>
    </source>
</reference>
<organism evidence="1 2">
    <name type="scientific">Staphylotrichum tortipilum</name>
    <dbReference type="NCBI Taxonomy" id="2831512"/>
    <lineage>
        <taxon>Eukaryota</taxon>
        <taxon>Fungi</taxon>
        <taxon>Dikarya</taxon>
        <taxon>Ascomycota</taxon>
        <taxon>Pezizomycotina</taxon>
        <taxon>Sordariomycetes</taxon>
        <taxon>Sordariomycetidae</taxon>
        <taxon>Sordariales</taxon>
        <taxon>Chaetomiaceae</taxon>
        <taxon>Staphylotrichum</taxon>
    </lineage>
</organism>
<gene>
    <name evidence="1" type="ORF">C8A05DRAFT_31951</name>
</gene>
<dbReference type="AlphaFoldDB" id="A0AAN6MNN9"/>
<dbReference type="EMBL" id="MU855405">
    <property type="protein sequence ID" value="KAK3904270.1"/>
    <property type="molecule type" value="Genomic_DNA"/>
</dbReference>
<reference evidence="1" key="1">
    <citation type="journal article" date="2023" name="Mol. Phylogenet. Evol.">
        <title>Genome-scale phylogeny and comparative genomics of the fungal order Sordariales.</title>
        <authorList>
            <person name="Hensen N."/>
            <person name="Bonometti L."/>
            <person name="Westerberg I."/>
            <person name="Brannstrom I.O."/>
            <person name="Guillou S."/>
            <person name="Cros-Aarteil S."/>
            <person name="Calhoun S."/>
            <person name="Haridas S."/>
            <person name="Kuo A."/>
            <person name="Mondo S."/>
            <person name="Pangilinan J."/>
            <person name="Riley R."/>
            <person name="LaButti K."/>
            <person name="Andreopoulos B."/>
            <person name="Lipzen A."/>
            <person name="Chen C."/>
            <person name="Yan M."/>
            <person name="Daum C."/>
            <person name="Ng V."/>
            <person name="Clum A."/>
            <person name="Steindorff A."/>
            <person name="Ohm R.A."/>
            <person name="Martin F."/>
            <person name="Silar P."/>
            <person name="Natvig D.O."/>
            <person name="Lalanne C."/>
            <person name="Gautier V."/>
            <person name="Ament-Velasquez S.L."/>
            <person name="Kruys A."/>
            <person name="Hutchinson M.I."/>
            <person name="Powell A.J."/>
            <person name="Barry K."/>
            <person name="Miller A.N."/>
            <person name="Grigoriev I.V."/>
            <person name="Debuchy R."/>
            <person name="Gladieux P."/>
            <person name="Hiltunen Thoren M."/>
            <person name="Johannesson H."/>
        </authorList>
    </citation>
    <scope>NUCLEOTIDE SEQUENCE</scope>
    <source>
        <strain evidence="1">CBS 103.79</strain>
    </source>
</reference>